<comment type="subcellular location">
    <subcellularLocation>
        <location evidence="1">Cell membrane</location>
        <topology evidence="1">Multi-pass membrane protein</topology>
    </subcellularLocation>
</comment>
<evidence type="ECO:0000256" key="2">
    <source>
        <dbReference type="ARBA" id="ARBA00022475"/>
    </source>
</evidence>
<dbReference type="EMBL" id="PIYS01000005">
    <property type="protein sequence ID" value="PKF71977.1"/>
    <property type="molecule type" value="Genomic_DNA"/>
</dbReference>
<dbReference type="InterPro" id="IPR035681">
    <property type="entry name" value="ComA-like_MBL"/>
</dbReference>
<dbReference type="RefSeq" id="WP_101192834.1">
    <property type="nucleotide sequence ID" value="NZ_PIYS01000005.1"/>
</dbReference>
<dbReference type="Gene3D" id="3.60.15.10">
    <property type="entry name" value="Ribonuclease Z/Hydroxyacylglutathione hydrolase-like"/>
    <property type="match status" value="1"/>
</dbReference>
<dbReference type="Pfam" id="PF00753">
    <property type="entry name" value="Lactamase_B"/>
    <property type="match status" value="1"/>
</dbReference>
<feature type="transmembrane region" description="Helical" evidence="6">
    <location>
        <begin position="358"/>
        <end position="377"/>
    </location>
</feature>
<feature type="transmembrane region" description="Helical" evidence="6">
    <location>
        <begin position="29"/>
        <end position="57"/>
    </location>
</feature>
<dbReference type="InterPro" id="IPR025405">
    <property type="entry name" value="DUF4131"/>
</dbReference>
<dbReference type="GO" id="GO:0005886">
    <property type="term" value="C:plasma membrane"/>
    <property type="evidence" value="ECO:0007669"/>
    <property type="project" value="UniProtKB-SubCell"/>
</dbReference>
<feature type="transmembrane region" description="Helical" evidence="6">
    <location>
        <begin position="267"/>
        <end position="293"/>
    </location>
</feature>
<feature type="transmembrane region" description="Helical" evidence="6">
    <location>
        <begin position="326"/>
        <end position="346"/>
    </location>
</feature>
<sequence>MRLACIALLGGLLCLPVLPVIPSWPWLLLAGLAGLGLLRTLLYPLGWMLLGFTWACLSAGQALEQRLAPELDGRTLWLEGRVAGLPQQREGIWRFELQDVQARRAQLPARLRVAWHAGPAVQAGEYWRLAVKLKRPRGQLNPQGFDYEAWLLAQRLGATGTVKHGYRLQAAQGASQWRDQLRRHLLSLDQGPALAALLVGDGASLSTTQWQVLQATGTQHLMVISGQHISLLAGLLYGLVAGLQHLGCWPARWPWLPAACLLALSGALAYGWLAGFAVPVQRACLMLALVLLWRWRFRHLRIWTPWLLALCLVLLFEPLASLRPGFWLSFAAVAILLLCFSARLGARSWLASLGWAQWVIALGLLPFLLVLGLPVSLSGPLANLLAVPWVSLLVLPLALLGCLLLPLGGLGEGLLWLAGWGLQLLFTGLQWLAEQQGAHAFAALPWPVLLATGLAALLWLLPAGVPLRWPGLLLWLPLLSWTPARPPVAEARVWLLDVGQGLSVLVQTHQHDLLYDSGPRSVSFDSGAQQVLPSLRALGVRKLERFIISHADNDHAGGAAAVLQGVPVLQLVSGEPRRLRLMRQAEPCTWQTWQWDGVHFSQWQWAQARDGNQASCVLRIEAAGEVLLLSGDIDARAEQAWLAGPQAGVVDWLLAPHHGSRTSSSALFLAHARPRHVLFTRGWNNAFGHPHEEVVQRYLMQGVQAWDTARQGALLIALGRREPARGLREQQRFWREK</sequence>
<dbReference type="CDD" id="cd07731">
    <property type="entry name" value="ComA-like_MBL-fold"/>
    <property type="match status" value="1"/>
</dbReference>
<feature type="domain" description="Metallo-beta-lactamase" evidence="7">
    <location>
        <begin position="500"/>
        <end position="681"/>
    </location>
</feature>
<feature type="transmembrane region" description="Helical" evidence="6">
    <location>
        <begin position="300"/>
        <end position="320"/>
    </location>
</feature>
<name>A0A2I0CS39_9PSED</name>
<evidence type="ECO:0000313" key="9">
    <source>
        <dbReference type="Proteomes" id="UP000242861"/>
    </source>
</evidence>
<feature type="transmembrane region" description="Helical" evidence="6">
    <location>
        <begin position="389"/>
        <end position="407"/>
    </location>
</feature>
<evidence type="ECO:0000313" key="8">
    <source>
        <dbReference type="EMBL" id="PKF71977.1"/>
    </source>
</evidence>
<dbReference type="InterPro" id="IPR036866">
    <property type="entry name" value="RibonucZ/Hydroxyglut_hydro"/>
</dbReference>
<proteinExistence type="predicted"/>
<gene>
    <name evidence="8" type="ORF">CW360_04005</name>
</gene>
<evidence type="ECO:0000259" key="7">
    <source>
        <dbReference type="SMART" id="SM00849"/>
    </source>
</evidence>
<dbReference type="Proteomes" id="UP000242861">
    <property type="component" value="Unassembled WGS sequence"/>
</dbReference>
<dbReference type="Pfam" id="PF13567">
    <property type="entry name" value="DUF4131"/>
    <property type="match status" value="1"/>
</dbReference>
<keyword evidence="4 6" id="KW-1133">Transmembrane helix</keyword>
<dbReference type="SUPFAM" id="SSF56281">
    <property type="entry name" value="Metallo-hydrolase/oxidoreductase"/>
    <property type="match status" value="1"/>
</dbReference>
<feature type="transmembrane region" description="Helical" evidence="6">
    <location>
        <begin position="229"/>
        <end position="247"/>
    </location>
</feature>
<accession>A0A2I0CS39</accession>
<dbReference type="InterPro" id="IPR004797">
    <property type="entry name" value="Competence_ComEC/Rec2"/>
</dbReference>
<evidence type="ECO:0000256" key="4">
    <source>
        <dbReference type="ARBA" id="ARBA00022989"/>
    </source>
</evidence>
<dbReference type="PANTHER" id="PTHR30619:SF1">
    <property type="entry name" value="RECOMBINATION PROTEIN 2"/>
    <property type="match status" value="1"/>
</dbReference>
<dbReference type="Pfam" id="PF03772">
    <property type="entry name" value="Competence"/>
    <property type="match status" value="1"/>
</dbReference>
<evidence type="ECO:0000256" key="3">
    <source>
        <dbReference type="ARBA" id="ARBA00022692"/>
    </source>
</evidence>
<dbReference type="InterPro" id="IPR001279">
    <property type="entry name" value="Metallo-B-lactamas"/>
</dbReference>
<dbReference type="InterPro" id="IPR004477">
    <property type="entry name" value="ComEC_N"/>
</dbReference>
<keyword evidence="3 6" id="KW-0812">Transmembrane</keyword>
<dbReference type="NCBIfam" id="TIGR00360">
    <property type="entry name" value="ComEC_N-term"/>
    <property type="match status" value="1"/>
</dbReference>
<comment type="caution">
    <text evidence="8">The sequence shown here is derived from an EMBL/GenBank/DDBJ whole genome shotgun (WGS) entry which is preliminary data.</text>
</comment>
<dbReference type="GO" id="GO:0030420">
    <property type="term" value="P:establishment of competence for transformation"/>
    <property type="evidence" value="ECO:0007669"/>
    <property type="project" value="InterPro"/>
</dbReference>
<evidence type="ECO:0000256" key="1">
    <source>
        <dbReference type="ARBA" id="ARBA00004651"/>
    </source>
</evidence>
<feature type="transmembrane region" description="Helical" evidence="6">
    <location>
        <begin position="439"/>
        <end position="461"/>
    </location>
</feature>
<dbReference type="SMART" id="SM00849">
    <property type="entry name" value="Lactamase_B"/>
    <property type="match status" value="1"/>
</dbReference>
<dbReference type="InterPro" id="IPR052159">
    <property type="entry name" value="Competence_DNA_uptake"/>
</dbReference>
<keyword evidence="2" id="KW-1003">Cell membrane</keyword>
<evidence type="ECO:0000256" key="5">
    <source>
        <dbReference type="ARBA" id="ARBA00023136"/>
    </source>
</evidence>
<dbReference type="PANTHER" id="PTHR30619">
    <property type="entry name" value="DNA INTERNALIZATION/COMPETENCE PROTEIN COMEC/REC2"/>
    <property type="match status" value="1"/>
</dbReference>
<protein>
    <submittedName>
        <fullName evidence="8">DNA internalization-related competence protein ComEC/Rec2</fullName>
    </submittedName>
</protein>
<dbReference type="NCBIfam" id="TIGR00361">
    <property type="entry name" value="ComEC_Rec2"/>
    <property type="match status" value="1"/>
</dbReference>
<evidence type="ECO:0000256" key="6">
    <source>
        <dbReference type="SAM" id="Phobius"/>
    </source>
</evidence>
<feature type="transmembrane region" description="Helical" evidence="6">
    <location>
        <begin position="414"/>
        <end position="433"/>
    </location>
</feature>
<organism evidence="8 9">
    <name type="scientific">Pseudomonas fluvialis</name>
    <dbReference type="NCBI Taxonomy" id="1793966"/>
    <lineage>
        <taxon>Bacteria</taxon>
        <taxon>Pseudomonadati</taxon>
        <taxon>Pseudomonadota</taxon>
        <taxon>Gammaproteobacteria</taxon>
        <taxon>Pseudomonadales</taxon>
        <taxon>Pseudomonadaceae</taxon>
        <taxon>Pseudomonas</taxon>
    </lineage>
</organism>
<dbReference type="AlphaFoldDB" id="A0A2I0CS39"/>
<reference evidence="9" key="1">
    <citation type="submission" date="2017-12" db="EMBL/GenBank/DDBJ databases">
        <authorList>
            <person name="Yu X.-Y."/>
        </authorList>
    </citation>
    <scope>NUCLEOTIDE SEQUENCE [LARGE SCALE GENOMIC DNA]</scope>
    <source>
        <strain evidence="9">ZYSR67-Z</strain>
    </source>
</reference>
<keyword evidence="5 6" id="KW-0472">Membrane</keyword>